<dbReference type="RefSeq" id="WP_217859356.1">
    <property type="nucleotide sequence ID" value="NZ_CP077080.1"/>
</dbReference>
<protein>
    <submittedName>
        <fullName evidence="1">Uncharacterized protein</fullName>
    </submittedName>
</protein>
<evidence type="ECO:0000313" key="2">
    <source>
        <dbReference type="Proteomes" id="UP000824066"/>
    </source>
</evidence>
<organism evidence="1 2">
    <name type="scientific">Pseudomonas canavaninivorans</name>
    <dbReference type="NCBI Taxonomy" id="2842348"/>
    <lineage>
        <taxon>Bacteria</taxon>
        <taxon>Pseudomonadati</taxon>
        <taxon>Pseudomonadota</taxon>
        <taxon>Gammaproteobacteria</taxon>
        <taxon>Pseudomonadales</taxon>
        <taxon>Pseudomonadaceae</taxon>
        <taxon>Pseudomonas</taxon>
    </lineage>
</organism>
<dbReference type="EMBL" id="CP077080">
    <property type="protein sequence ID" value="QXI50717.1"/>
    <property type="molecule type" value="Genomic_DNA"/>
</dbReference>
<sequence length="770" mass="85851">MLTDDTKSDGTQGIGAGYAAFQLSKALVAQSADPEPEAQAKVAQRIARWQQVLAHAAQGTLRYGARMPIADIPVWVTLEVATGGFATGQLLAGGELNEHEQALAASIPGIRSGFERLDLNAWYLTDEGLDVLRSYLATGCYRVDVPEESALLSVAWLLDHRQVDEAWALIETITPFFDRLRFFPSPCAKPQSSSAQVHVFNVGDIRQRLLKLRAQPRLAVQKQVIEICLPLYDAAVSHFLLTYQDEWPCRVYPEGWRERAASLCTRFNAVCEAEGHTIGASKPRLLELFALLEQCAGDSSSLTGRQVGRIRQIVGDFVRKHGLPDSDLHREYRSRQREDVAAPDHHVLAKAVAKRMERYPADDGVSDLTPLLEPITAEEAAVFALADGADLPKSIRQRVERCGSGTIAELIERGLITSGDTVARVLPAMTADIRSAGFPDPILGNLYAATYRAFRRRRSLLLIDLQSQVRLDELPWVALMEGQRQRHSLDADIARQALIEASALTLTAFPQAILPNKLLKELRALAETAGLDLPFVDEVASDIFMGEFSNKFIDASRRAGRALAGTLYARYYDIDTQVLTTLPDKPKSRASQPFWRRSSTGTDALTTLCARRANAELGTWRPATNGTIIEQQQIVTTQNLALLFCELDLKTLLHPRLSSLAQACFEWICRRQQMRIEQYHGRLIMLKNTAYAWRQMIFYLSMLDESEMLSAIEGIEAHLRSQPAAFQEKFRPAMVGLRLAAAGRRLPQQNRTIEGARVFLGWTTESHWLR</sequence>
<name>A0ABX8Q7A2_PSECO</name>
<accession>A0ABX8Q7A2</accession>
<proteinExistence type="predicted"/>
<evidence type="ECO:0000313" key="1">
    <source>
        <dbReference type="EMBL" id="QXI50717.1"/>
    </source>
</evidence>
<gene>
    <name evidence="1" type="ORF">KSS97_14220</name>
</gene>
<reference evidence="1 2" key="1">
    <citation type="journal article" date="2021" name="Microorganisms">
        <title>The Ever-Expanding Pseudomonas Genus: Description of 43 New Species and Partition of the Pseudomonas putida Group.</title>
        <authorList>
            <person name="Girard L."/>
            <person name="Lood C."/>
            <person name="Hofte M."/>
            <person name="Vandamme P."/>
            <person name="Rokni-Zadeh H."/>
            <person name="van Noort V."/>
            <person name="Lavigne R."/>
            <person name="De Mot R."/>
        </authorList>
    </citation>
    <scope>NUCLEOTIDE SEQUENCE [LARGE SCALE GENOMIC DNA]</scope>
    <source>
        <strain evidence="1 2">SWRI17</strain>
    </source>
</reference>
<keyword evidence="2" id="KW-1185">Reference proteome</keyword>
<dbReference type="Proteomes" id="UP000824066">
    <property type="component" value="Chromosome"/>
</dbReference>